<organism evidence="2 3">
    <name type="scientific">Artemia franciscana</name>
    <name type="common">Brine shrimp</name>
    <name type="synonym">Artemia sanfranciscana</name>
    <dbReference type="NCBI Taxonomy" id="6661"/>
    <lineage>
        <taxon>Eukaryota</taxon>
        <taxon>Metazoa</taxon>
        <taxon>Ecdysozoa</taxon>
        <taxon>Arthropoda</taxon>
        <taxon>Crustacea</taxon>
        <taxon>Branchiopoda</taxon>
        <taxon>Anostraca</taxon>
        <taxon>Artemiidae</taxon>
        <taxon>Artemia</taxon>
    </lineage>
</organism>
<dbReference type="SUPFAM" id="SSF53098">
    <property type="entry name" value="Ribonuclease H-like"/>
    <property type="match status" value="1"/>
</dbReference>
<protein>
    <recommendedName>
        <fullName evidence="1">Integrase catalytic domain-containing protein</fullName>
    </recommendedName>
</protein>
<feature type="domain" description="Integrase catalytic" evidence="1">
    <location>
        <begin position="3"/>
        <end position="161"/>
    </location>
</feature>
<dbReference type="InterPro" id="IPR001584">
    <property type="entry name" value="Integrase_cat-core"/>
</dbReference>
<dbReference type="PROSITE" id="PS50994">
    <property type="entry name" value="INTEGRASE"/>
    <property type="match status" value="1"/>
</dbReference>
<dbReference type="Gene3D" id="3.30.420.10">
    <property type="entry name" value="Ribonuclease H-like superfamily/Ribonuclease H"/>
    <property type="match status" value="1"/>
</dbReference>
<dbReference type="Proteomes" id="UP001187531">
    <property type="component" value="Unassembled WGS sequence"/>
</dbReference>
<evidence type="ECO:0000313" key="2">
    <source>
        <dbReference type="EMBL" id="KAK2717660.1"/>
    </source>
</evidence>
<dbReference type="EMBL" id="JAVRJZ010000010">
    <property type="protein sequence ID" value="KAK2717660.1"/>
    <property type="molecule type" value="Genomic_DNA"/>
</dbReference>
<name>A0AA88LDK9_ARTSF</name>
<accession>A0AA88LDK9</accession>
<gene>
    <name evidence="2" type="ORF">QYM36_006437</name>
</gene>
<dbReference type="PANTHER" id="PTHR37984">
    <property type="entry name" value="PROTEIN CBG26694"/>
    <property type="match status" value="1"/>
</dbReference>
<dbReference type="AlphaFoldDB" id="A0AA88LDK9"/>
<keyword evidence="3" id="KW-1185">Reference proteome</keyword>
<comment type="caution">
    <text evidence="2">The sequence shown here is derived from an EMBL/GenBank/DDBJ whole genome shotgun (WGS) entry which is preliminary data.</text>
</comment>
<evidence type="ECO:0000313" key="3">
    <source>
        <dbReference type="Proteomes" id="UP001187531"/>
    </source>
</evidence>
<dbReference type="InterPro" id="IPR036397">
    <property type="entry name" value="RNaseH_sf"/>
</dbReference>
<dbReference type="InterPro" id="IPR050951">
    <property type="entry name" value="Retrovirus_Pol_polyprotein"/>
</dbReference>
<proteinExistence type="predicted"/>
<sequence length="321" mass="37111">MYIANIRKESCLKDILGPLVSSQNGHRFLLVISNYCIHCPEAIPLGSIGAKKIAEIFDQYFYQDGFPEEILADQGSNFIAKNLLEVCEIHGIKPIPTSPFLPQTDGLVENLNGRFQLTKKFVMDKPRDWDRFIPFVLFVLYRETPQASTKFSPFELLYGRRPRGPLDLINEQWEHAENSTVRPAHELLSVREDFGRPLKRLIKIFWRRLKGRKPQYNKKAKPRDLEVDNDVLVLMPTETHKLETRWKAILKSWGCKLRSPFLGRKKKEDDSTYQSSSEVSAKANGFPPFYPTSYQADNCGNKEEINIVIDSLSYLTEKRNK</sequence>
<dbReference type="InterPro" id="IPR012337">
    <property type="entry name" value="RNaseH-like_sf"/>
</dbReference>
<evidence type="ECO:0000259" key="1">
    <source>
        <dbReference type="PROSITE" id="PS50994"/>
    </source>
</evidence>
<dbReference type="GO" id="GO:0015074">
    <property type="term" value="P:DNA integration"/>
    <property type="evidence" value="ECO:0007669"/>
    <property type="project" value="InterPro"/>
</dbReference>
<dbReference type="GO" id="GO:0003676">
    <property type="term" value="F:nucleic acid binding"/>
    <property type="evidence" value="ECO:0007669"/>
    <property type="project" value="InterPro"/>
</dbReference>
<reference evidence="2" key="1">
    <citation type="submission" date="2023-07" db="EMBL/GenBank/DDBJ databases">
        <title>Chromosome-level genome assembly of Artemia franciscana.</title>
        <authorList>
            <person name="Jo E."/>
        </authorList>
    </citation>
    <scope>NUCLEOTIDE SEQUENCE</scope>
    <source>
        <tissue evidence="2">Whole body</tissue>
    </source>
</reference>
<dbReference type="PANTHER" id="PTHR37984:SF15">
    <property type="entry name" value="INTEGRASE CATALYTIC DOMAIN-CONTAINING PROTEIN"/>
    <property type="match status" value="1"/>
</dbReference>